<dbReference type="PRINTS" id="PR00469">
    <property type="entry name" value="PNDRDTASEII"/>
</dbReference>
<dbReference type="PIRSF" id="PIRSF000238">
    <property type="entry name" value="AhpF"/>
    <property type="match status" value="1"/>
</dbReference>
<dbReference type="CDD" id="cd02974">
    <property type="entry name" value="AhpF_NTD_N"/>
    <property type="match status" value="1"/>
</dbReference>
<dbReference type="Gene3D" id="3.50.50.60">
    <property type="entry name" value="FAD/NAD(P)-binding domain"/>
    <property type="match status" value="2"/>
</dbReference>
<keyword evidence="5" id="KW-0285">Flavoprotein</keyword>
<comment type="similarity">
    <text evidence="2">Belongs to the class-II pyridine nucleotide-disulfide oxidoreductase family.</text>
</comment>
<dbReference type="NCBIfam" id="TIGR03140">
    <property type="entry name" value="AhpF"/>
    <property type="match status" value="1"/>
</dbReference>
<keyword evidence="10" id="KW-0676">Redox-active center</keyword>
<dbReference type="PROSITE" id="PS51354">
    <property type="entry name" value="GLUTAREDOXIN_2"/>
    <property type="match status" value="1"/>
</dbReference>
<dbReference type="Gene3D" id="3.40.30.80">
    <property type="match status" value="1"/>
</dbReference>
<dbReference type="InterPro" id="IPR008255">
    <property type="entry name" value="Pyr_nucl-diS_OxRdtase_2_AS"/>
</dbReference>
<evidence type="ECO:0000313" key="14">
    <source>
        <dbReference type="EMBL" id="KGD60726.1"/>
    </source>
</evidence>
<dbReference type="InterPro" id="IPR044142">
    <property type="entry name" value="AhpF_NTD_N"/>
</dbReference>
<dbReference type="SUPFAM" id="SSF51905">
    <property type="entry name" value="FAD/NAD(P)-binding domain"/>
    <property type="match status" value="1"/>
</dbReference>
<evidence type="ECO:0000256" key="9">
    <source>
        <dbReference type="ARBA" id="ARBA00023157"/>
    </source>
</evidence>
<feature type="domain" description="Thioredoxin-like fold" evidence="13">
    <location>
        <begin position="122"/>
        <end position="198"/>
    </location>
</feature>
<dbReference type="InterPro" id="IPR036249">
    <property type="entry name" value="Thioredoxin-like_sf"/>
</dbReference>
<comment type="cofactor">
    <cofactor evidence="1">
        <name>FAD</name>
        <dbReference type="ChEBI" id="CHEBI:57692"/>
    </cofactor>
</comment>
<comment type="subunit">
    <text evidence="3">Homodimer.</text>
</comment>
<evidence type="ECO:0000256" key="5">
    <source>
        <dbReference type="ARBA" id="ARBA00022630"/>
    </source>
</evidence>
<sequence length="540" mass="58133">MLTNDILQALKGYAANMQKKITFVLQTGAHEKRDELVTFLSDIAGVSDNLAFEERDLGDALRSPLSFLLEADGEDTGIRFSGIPAGHEFNSLVLAFLHASGTDIKLDDSLQRMVANVKDDLHFEVFISLSCHNCPDVVQALNQFALLNPRIKSEMIDGGLFQDTVNERDIQGVPSVYLNGELFANGKVTAAELIDKLLAFDPAIAQAGGGEKLPLQDVTVIGGGPAGVASAIYSARKGLKVTLIADRIGGQVKDTMDIENLISVKKTTGPELSGALHAHMNEYDVTVKEHLKVAEVRNGEIKTVVLSSGEEIDTKTLIVATGAKWRELGVPGEKENIGNGVAYCPHCDGPFFKGKDVAVIGGGNSGIEAALDLAGIVKSVTVFEFMPELKADKVLVDKAEQKTNVTIHRNAATREIKASNGKVSAIEYQDRATEAVHELPLEGVFVQIGLVPNSDFMDGVVERSRFGEIVINEKCQTSQEGIYACGDVTTVPYKQIVIAMGEGSKASLAAFEYLMTQGDRLEDLYEGEQNHDEQQDAAVA</sequence>
<evidence type="ECO:0000256" key="11">
    <source>
        <dbReference type="ARBA" id="ARBA00024806"/>
    </source>
</evidence>
<evidence type="ECO:0000256" key="10">
    <source>
        <dbReference type="ARBA" id="ARBA00023284"/>
    </source>
</evidence>
<protein>
    <recommendedName>
        <fullName evidence="4">Alkyl hydroperoxide reductase subunit F</fullName>
    </recommendedName>
</protein>
<dbReference type="Pfam" id="PF07992">
    <property type="entry name" value="Pyr_redox_2"/>
    <property type="match status" value="1"/>
</dbReference>
<evidence type="ECO:0000256" key="6">
    <source>
        <dbReference type="ARBA" id="ARBA00022827"/>
    </source>
</evidence>
<comment type="caution">
    <text evidence="14">The sequence shown here is derived from an EMBL/GenBank/DDBJ whole genome shotgun (WGS) entry which is preliminary data.</text>
</comment>
<keyword evidence="6" id="KW-0274">FAD</keyword>
<dbReference type="CDD" id="cd03026">
    <property type="entry name" value="AhpF_NTD_C"/>
    <property type="match status" value="1"/>
</dbReference>
<feature type="domain" description="FAD/NAD(P)-binding" evidence="12">
    <location>
        <begin position="217"/>
        <end position="503"/>
    </location>
</feature>
<accession>A0ABR4WBN7</accession>
<dbReference type="PRINTS" id="PR00368">
    <property type="entry name" value="FADPNR"/>
</dbReference>
<evidence type="ECO:0000259" key="12">
    <source>
        <dbReference type="Pfam" id="PF07992"/>
    </source>
</evidence>
<dbReference type="InterPro" id="IPR012081">
    <property type="entry name" value="Alkyl_hydroperoxide_Rdtase_suF"/>
</dbReference>
<keyword evidence="7" id="KW-0560">Oxidoreductase</keyword>
<dbReference type="Proteomes" id="UP000029443">
    <property type="component" value="Unassembled WGS sequence"/>
</dbReference>
<evidence type="ECO:0000256" key="2">
    <source>
        <dbReference type="ARBA" id="ARBA00009333"/>
    </source>
</evidence>
<evidence type="ECO:0000256" key="7">
    <source>
        <dbReference type="ARBA" id="ARBA00023002"/>
    </source>
</evidence>
<dbReference type="InterPro" id="IPR036188">
    <property type="entry name" value="FAD/NAD-bd_sf"/>
</dbReference>
<dbReference type="SUPFAM" id="SSF52833">
    <property type="entry name" value="Thioredoxin-like"/>
    <property type="match status" value="2"/>
</dbReference>
<keyword evidence="15" id="KW-1185">Reference proteome</keyword>
<dbReference type="InterPro" id="IPR012336">
    <property type="entry name" value="Thioredoxin-like_fold"/>
</dbReference>
<dbReference type="InterPro" id="IPR050097">
    <property type="entry name" value="Ferredoxin-NADP_redctase_2"/>
</dbReference>
<evidence type="ECO:0000256" key="4">
    <source>
        <dbReference type="ARBA" id="ARBA00020059"/>
    </source>
</evidence>
<dbReference type="PANTHER" id="PTHR48105">
    <property type="entry name" value="THIOREDOXIN REDUCTASE 1-RELATED-RELATED"/>
    <property type="match status" value="1"/>
</dbReference>
<keyword evidence="8" id="KW-0520">NAD</keyword>
<dbReference type="Pfam" id="PF13192">
    <property type="entry name" value="Thioredoxin_3"/>
    <property type="match status" value="1"/>
</dbReference>
<evidence type="ECO:0000256" key="1">
    <source>
        <dbReference type="ARBA" id="ARBA00001974"/>
    </source>
</evidence>
<organism evidence="14 15">
    <name type="scientific">Alcanivorax jadensis T9</name>
    <dbReference type="NCBI Taxonomy" id="1177181"/>
    <lineage>
        <taxon>Bacteria</taxon>
        <taxon>Pseudomonadati</taxon>
        <taxon>Pseudomonadota</taxon>
        <taxon>Gammaproteobacteria</taxon>
        <taxon>Oceanospirillales</taxon>
        <taxon>Alcanivoracaceae</taxon>
        <taxon>Alcanivorax</taxon>
    </lineage>
</organism>
<dbReference type="RefSeq" id="WP_035248359.1">
    <property type="nucleotide sequence ID" value="NZ_ARXU01000008.1"/>
</dbReference>
<evidence type="ECO:0000256" key="3">
    <source>
        <dbReference type="ARBA" id="ARBA00011738"/>
    </source>
</evidence>
<evidence type="ECO:0000259" key="13">
    <source>
        <dbReference type="Pfam" id="PF13192"/>
    </source>
</evidence>
<evidence type="ECO:0000256" key="8">
    <source>
        <dbReference type="ARBA" id="ARBA00023027"/>
    </source>
</evidence>
<dbReference type="PROSITE" id="PS00573">
    <property type="entry name" value="PYRIDINE_REDOX_2"/>
    <property type="match status" value="1"/>
</dbReference>
<comment type="function">
    <text evidence="11">Serves to protect the cell against DNA damage by alkyl hydroperoxides. It can use either NADH or NADPH as electron donor for direct reduction of redox dyes or of alkyl hydroperoxides when combined with the AhpC protein.</text>
</comment>
<dbReference type="EMBL" id="ARXU01000008">
    <property type="protein sequence ID" value="KGD60726.1"/>
    <property type="molecule type" value="Genomic_DNA"/>
</dbReference>
<dbReference type="InterPro" id="IPR044141">
    <property type="entry name" value="AhpF_NTD_C"/>
</dbReference>
<gene>
    <name evidence="14" type="ORF">T9A_02203</name>
</gene>
<name>A0ABR4WBN7_9GAMM</name>
<keyword evidence="9" id="KW-1015">Disulfide bond</keyword>
<dbReference type="InterPro" id="IPR023753">
    <property type="entry name" value="FAD/NAD-binding_dom"/>
</dbReference>
<proteinExistence type="inferred from homology"/>
<reference evidence="14 15" key="1">
    <citation type="submission" date="2012-09" db="EMBL/GenBank/DDBJ databases">
        <title>Genome Sequence of alkane-degrading Bacterium Alcanivorax jadensis T9.</title>
        <authorList>
            <person name="Lai Q."/>
            <person name="Shao Z."/>
        </authorList>
    </citation>
    <scope>NUCLEOTIDE SEQUENCE [LARGE SCALE GENOMIC DNA]</scope>
    <source>
        <strain evidence="14 15">T9</strain>
    </source>
</reference>
<evidence type="ECO:0000313" key="15">
    <source>
        <dbReference type="Proteomes" id="UP000029443"/>
    </source>
</evidence>